<evidence type="ECO:0000259" key="1">
    <source>
        <dbReference type="Pfam" id="PF02342"/>
    </source>
</evidence>
<protein>
    <submittedName>
        <fullName evidence="2">TerD family protein</fullName>
    </submittedName>
</protein>
<dbReference type="CDD" id="cd06974">
    <property type="entry name" value="TerD_like"/>
    <property type="match status" value="1"/>
</dbReference>
<dbReference type="EMBL" id="AP028654">
    <property type="protein sequence ID" value="BEP28897.1"/>
    <property type="molecule type" value="Genomic_DNA"/>
</dbReference>
<dbReference type="AlphaFoldDB" id="A0AAU9E880"/>
<gene>
    <name evidence="2" type="ORF">HLPR_12280</name>
</gene>
<dbReference type="PANTHER" id="PTHR32097:SF15">
    <property type="entry name" value="STRESS RESPONSE PROTEIN SCP2"/>
    <property type="match status" value="1"/>
</dbReference>
<evidence type="ECO:0000313" key="3">
    <source>
        <dbReference type="Proteomes" id="UP001321786"/>
    </source>
</evidence>
<organism evidence="2 3">
    <name type="scientific">Helicovermis profundi</name>
    <dbReference type="NCBI Taxonomy" id="3065157"/>
    <lineage>
        <taxon>Bacteria</taxon>
        <taxon>Bacillati</taxon>
        <taxon>Bacillota</taxon>
        <taxon>Clostridia</taxon>
        <taxon>Helicovermis</taxon>
    </lineage>
</organism>
<evidence type="ECO:0000313" key="2">
    <source>
        <dbReference type="EMBL" id="BEP28897.1"/>
    </source>
</evidence>
<accession>A0AAU9E880</accession>
<keyword evidence="3" id="KW-1185">Reference proteome</keyword>
<dbReference type="InterPro" id="IPR051324">
    <property type="entry name" value="Stress/Tellurium_Resist"/>
</dbReference>
<dbReference type="InterPro" id="IPR003325">
    <property type="entry name" value="TerD"/>
</dbReference>
<dbReference type="PANTHER" id="PTHR32097">
    <property type="entry name" value="CAMP-BINDING PROTEIN 1-RELATED"/>
    <property type="match status" value="1"/>
</dbReference>
<dbReference type="Pfam" id="PF02342">
    <property type="entry name" value="TerD"/>
    <property type="match status" value="1"/>
</dbReference>
<proteinExistence type="predicted"/>
<dbReference type="Proteomes" id="UP001321786">
    <property type="component" value="Chromosome"/>
</dbReference>
<dbReference type="RefSeq" id="WP_338537196.1">
    <property type="nucleotide sequence ID" value="NZ_AP028654.1"/>
</dbReference>
<sequence>MSISLVKGQKIDLTKGSNGLSELLVGLGWDPVENKSSGGLFGSLFSSKQAEIDCDASVLMLNSNEKLENKFDLVYYGNLRSKDDSVIHKGDNLTGGGEGDDEQVMVDLKRVPDRIKKLVFVVNIYDCQKRNQDFGMIKNAFIRVVDLKGNKELLKFNLTEDYNGKTSLLVGEMYRDASNEWKFNAIGQGTNDKSLTEIVNIYK</sequence>
<dbReference type="KEGG" id="hprf:HLPR_12280"/>
<reference evidence="2 3" key="1">
    <citation type="submission" date="2023-08" db="EMBL/GenBank/DDBJ databases">
        <title>Helicovermis profunda gen. nov., sp. nov., a novel mesophilic, fermentative bacterium within the Bacillota from a deep-sea hydrothermal vent chimney.</title>
        <authorList>
            <person name="Miyazaki U."/>
            <person name="Mizutani D."/>
            <person name="Hashimoto Y."/>
            <person name="Tame A."/>
            <person name="Sawayama S."/>
            <person name="Miyazaki J."/>
            <person name="Takai K."/>
            <person name="Nakagawa S."/>
        </authorList>
    </citation>
    <scope>NUCLEOTIDE SEQUENCE [LARGE SCALE GENOMIC DNA]</scope>
    <source>
        <strain evidence="2 3">S502</strain>
    </source>
</reference>
<feature type="domain" description="TerD" evidence="1">
    <location>
        <begin position="1"/>
        <end position="202"/>
    </location>
</feature>
<name>A0AAU9E880_9FIRM</name>
<dbReference type="Gene3D" id="2.60.60.30">
    <property type="entry name" value="sav2460 like domains"/>
    <property type="match status" value="1"/>
</dbReference>